<dbReference type="PANTHER" id="PTHR23079:SF55">
    <property type="entry name" value="RNA-DIRECTED RNA POLYMERASE"/>
    <property type="match status" value="1"/>
</dbReference>
<dbReference type="AlphaFoldDB" id="A0AAV3PIU4"/>
<evidence type="ECO:0000259" key="1">
    <source>
        <dbReference type="Pfam" id="PF26253"/>
    </source>
</evidence>
<dbReference type="GO" id="GO:0003968">
    <property type="term" value="F:RNA-directed RNA polymerase activity"/>
    <property type="evidence" value="ECO:0007669"/>
    <property type="project" value="InterPro"/>
</dbReference>
<dbReference type="GO" id="GO:0030422">
    <property type="term" value="P:siRNA processing"/>
    <property type="evidence" value="ECO:0007669"/>
    <property type="project" value="TreeGrafter"/>
</dbReference>
<comment type="caution">
    <text evidence="2">The sequence shown here is derived from an EMBL/GenBank/DDBJ whole genome shotgun (WGS) entry which is preliminary data.</text>
</comment>
<sequence>MKQVTIDTFLKAKKFPHHMEKEGSFKTYVSGSILGRIYDSPELLEPEQPQIQDLLKLPCFNIEISETSLIKWTELYEKYREEMSNAMKIPDLEARKRIPDEIIKTYRKLLYEAEDFEDSPRNSEDIYSEALAIYNVVYDYAKSKCDLKKCGFAWKVAGSALCKFHALKQNEKPMVILPSLLREFI</sequence>
<feature type="domain" description="RDRP C-terminal head" evidence="1">
    <location>
        <begin position="71"/>
        <end position="172"/>
    </location>
</feature>
<reference evidence="2 3" key="1">
    <citation type="submission" date="2024-01" db="EMBL/GenBank/DDBJ databases">
        <title>The complete chloroplast genome sequence of Lithospermum erythrorhizon: insights into the phylogenetic relationship among Boraginaceae species and the maternal lineages of purple gromwells.</title>
        <authorList>
            <person name="Okada T."/>
            <person name="Watanabe K."/>
        </authorList>
    </citation>
    <scope>NUCLEOTIDE SEQUENCE [LARGE SCALE GENOMIC DNA]</scope>
</reference>
<protein>
    <submittedName>
        <fullName evidence="2">RNA metabolism protein</fullName>
    </submittedName>
</protein>
<dbReference type="Pfam" id="PF26253">
    <property type="entry name" value="RdRP_head"/>
    <property type="match status" value="1"/>
</dbReference>
<dbReference type="EMBL" id="BAABME010001814">
    <property type="protein sequence ID" value="GAA0151585.1"/>
    <property type="molecule type" value="Genomic_DNA"/>
</dbReference>
<dbReference type="GO" id="GO:0031380">
    <property type="term" value="C:nuclear RNA-directed RNA polymerase complex"/>
    <property type="evidence" value="ECO:0007669"/>
    <property type="project" value="TreeGrafter"/>
</dbReference>
<proteinExistence type="predicted"/>
<dbReference type="Proteomes" id="UP001454036">
    <property type="component" value="Unassembled WGS sequence"/>
</dbReference>
<dbReference type="PANTHER" id="PTHR23079">
    <property type="entry name" value="RNA-DEPENDENT RNA POLYMERASE"/>
    <property type="match status" value="1"/>
</dbReference>
<evidence type="ECO:0000313" key="2">
    <source>
        <dbReference type="EMBL" id="GAA0151585.1"/>
    </source>
</evidence>
<dbReference type="InterPro" id="IPR007855">
    <property type="entry name" value="RDRP"/>
</dbReference>
<organism evidence="2 3">
    <name type="scientific">Lithospermum erythrorhizon</name>
    <name type="common">Purple gromwell</name>
    <name type="synonym">Lithospermum officinale var. erythrorhizon</name>
    <dbReference type="NCBI Taxonomy" id="34254"/>
    <lineage>
        <taxon>Eukaryota</taxon>
        <taxon>Viridiplantae</taxon>
        <taxon>Streptophyta</taxon>
        <taxon>Embryophyta</taxon>
        <taxon>Tracheophyta</taxon>
        <taxon>Spermatophyta</taxon>
        <taxon>Magnoliopsida</taxon>
        <taxon>eudicotyledons</taxon>
        <taxon>Gunneridae</taxon>
        <taxon>Pentapetalae</taxon>
        <taxon>asterids</taxon>
        <taxon>lamiids</taxon>
        <taxon>Boraginales</taxon>
        <taxon>Boraginaceae</taxon>
        <taxon>Boraginoideae</taxon>
        <taxon>Lithospermeae</taxon>
        <taxon>Lithospermum</taxon>
    </lineage>
</organism>
<evidence type="ECO:0000313" key="3">
    <source>
        <dbReference type="Proteomes" id="UP001454036"/>
    </source>
</evidence>
<keyword evidence="3" id="KW-1185">Reference proteome</keyword>
<dbReference type="InterPro" id="IPR058752">
    <property type="entry name" value="RDRP_C_head"/>
</dbReference>
<gene>
    <name evidence="2" type="ORF">LIER_10279</name>
</gene>
<name>A0AAV3PIU4_LITER</name>
<accession>A0AAV3PIU4</accession>